<proteinExistence type="predicted"/>
<dbReference type="Pfam" id="PF05164">
    <property type="entry name" value="ZapA"/>
    <property type="match status" value="1"/>
</dbReference>
<gene>
    <name evidence="1" type="ORF">MNBD_ALPHA03-943</name>
</gene>
<dbReference type="SUPFAM" id="SSF102829">
    <property type="entry name" value="Cell division protein ZapA-like"/>
    <property type="match status" value="1"/>
</dbReference>
<dbReference type="AlphaFoldDB" id="A0A3B1AR92"/>
<protein>
    <recommendedName>
        <fullName evidence="2">Z-ring-associated protein ZapA</fullName>
    </recommendedName>
</protein>
<name>A0A3B1AR92_9ZZZZ</name>
<dbReference type="InterPro" id="IPR036192">
    <property type="entry name" value="Cell_div_ZapA-like_sf"/>
</dbReference>
<dbReference type="EMBL" id="UOFW01000240">
    <property type="protein sequence ID" value="VAX08496.1"/>
    <property type="molecule type" value="Genomic_DNA"/>
</dbReference>
<evidence type="ECO:0008006" key="2">
    <source>
        <dbReference type="Google" id="ProtNLM"/>
    </source>
</evidence>
<sequence length="105" mass="11711">MANVIVKFNNQDYHLACKNGESERLLKLADYVNGKADKIADVMGSVSDIRLLLMTAILLADELDEARDGKPMALKDDQDQTAQMEKTIVSTIKRIEDITREVDAT</sequence>
<accession>A0A3B1AR92</accession>
<dbReference type="InterPro" id="IPR007838">
    <property type="entry name" value="Cell_div_ZapA-like"/>
</dbReference>
<dbReference type="Gene3D" id="3.30.160.880">
    <property type="entry name" value="Cell division protein ZapA protomer, N-terminal domain"/>
    <property type="match status" value="1"/>
</dbReference>
<reference evidence="1" key="1">
    <citation type="submission" date="2018-06" db="EMBL/GenBank/DDBJ databases">
        <authorList>
            <person name="Zhirakovskaya E."/>
        </authorList>
    </citation>
    <scope>NUCLEOTIDE SEQUENCE</scope>
</reference>
<evidence type="ECO:0000313" key="1">
    <source>
        <dbReference type="EMBL" id="VAX08496.1"/>
    </source>
</evidence>
<dbReference type="InterPro" id="IPR042233">
    <property type="entry name" value="Cell_div_ZapA_N"/>
</dbReference>
<organism evidence="1">
    <name type="scientific">hydrothermal vent metagenome</name>
    <dbReference type="NCBI Taxonomy" id="652676"/>
    <lineage>
        <taxon>unclassified sequences</taxon>
        <taxon>metagenomes</taxon>
        <taxon>ecological metagenomes</taxon>
    </lineage>
</organism>